<proteinExistence type="predicted"/>
<reference evidence="4 5" key="1">
    <citation type="journal article" date="2020" name="Mol. Biol. Evol.">
        <title>Interspecific Gene Flow and the Evolution of Specialization in Black and White Rhinoceros.</title>
        <authorList>
            <person name="Moodley Y."/>
            <person name="Westbury M.V."/>
            <person name="Russo I.M."/>
            <person name="Gopalakrishnan S."/>
            <person name="Rakotoarivelo A."/>
            <person name="Olsen R.A."/>
            <person name="Prost S."/>
            <person name="Tunstall T."/>
            <person name="Ryder O.A."/>
            <person name="Dalen L."/>
            <person name="Bruford M.W."/>
        </authorList>
    </citation>
    <scope>NUCLEOTIDE SEQUENCE [LARGE SCALE GENOMIC DNA]</scope>
    <source>
        <strain evidence="4">SBR-YM</strain>
        <tissue evidence="4">Skin</tissue>
    </source>
</reference>
<dbReference type="InterPro" id="IPR038269">
    <property type="entry name" value="SCAN_sf"/>
</dbReference>
<protein>
    <recommendedName>
        <fullName evidence="3">SCAN box domain-containing protein</fullName>
    </recommendedName>
</protein>
<dbReference type="PROSITE" id="PS50804">
    <property type="entry name" value="SCAN_BOX"/>
    <property type="match status" value="1"/>
</dbReference>
<feature type="compositionally biased region" description="Pro residues" evidence="2">
    <location>
        <begin position="585"/>
        <end position="595"/>
    </location>
</feature>
<evidence type="ECO:0000313" key="4">
    <source>
        <dbReference type="EMBL" id="KAF5929513.1"/>
    </source>
</evidence>
<feature type="region of interest" description="Disordered" evidence="2">
    <location>
        <begin position="540"/>
        <end position="618"/>
    </location>
</feature>
<accession>A0A7J7FN66</accession>
<dbReference type="Gene3D" id="1.10.4020.10">
    <property type="entry name" value="DNA breaking-rejoining enzymes"/>
    <property type="match status" value="1"/>
</dbReference>
<evidence type="ECO:0000259" key="3">
    <source>
        <dbReference type="PROSITE" id="PS50804"/>
    </source>
</evidence>
<keyword evidence="1" id="KW-0539">Nucleus</keyword>
<comment type="caution">
    <text evidence="4">The sequence shown here is derived from an EMBL/GenBank/DDBJ whole genome shotgun (WGS) entry which is preliminary data.</text>
</comment>
<keyword evidence="5" id="KW-1185">Reference proteome</keyword>
<dbReference type="GO" id="GO:0005634">
    <property type="term" value="C:nucleus"/>
    <property type="evidence" value="ECO:0007669"/>
    <property type="project" value="UniProtKB-SubCell"/>
</dbReference>
<dbReference type="Proteomes" id="UP000551758">
    <property type="component" value="Unassembled WGS sequence"/>
</dbReference>
<feature type="region of interest" description="Disordered" evidence="2">
    <location>
        <begin position="461"/>
        <end position="491"/>
    </location>
</feature>
<dbReference type="InterPro" id="IPR003309">
    <property type="entry name" value="SCAN_dom"/>
</dbReference>
<sequence length="618" mass="67831">MENKPRQADEGKFPKECIIRLTRSVVEVEWPDRYLGLICPDFVLKQIPRVMRLQELNPGKLSLQEILLKMDLDLRNSFLCEPSKDDPGSENIDFKPSQGSALQKAEEISEFQNSQHSLFQNGKLQRLHKSFHLWLQPEKHSKSEISFQVVLEQFMTNRHCSDGSTLTEKWESSGRNLEKFMEDLSDDCMKPPGLVHIYICQQEPQEERTRGPPKILLWKQDKANEGSPDSRRMFCVNSFLGDEDKENGGNVSLKSCQVNDSITSQGNQTLSLLIIQEENCPGPEEGAVSLENPLSSRRAGLGTSRSQEASLKGPSFQDVLMEVEPGYLSRPDQLPLSVFPPTRALRETQHVCACVHSAYEGGGGAYFQNSYNFSEIFLHFSLMKDAEPHSIHSKDSTLQTCAWQVDNDAELPALSSHLRPTFTLTLHTLPLSTLSPQTELLQGSEAICELRTLVQVESRGAPGPRLLESAGTSTEAVKGTPVGAEPPPLAPESEFPLFTQWPESRLSHAAPAGLGEWRAASCPGAFPVRARELRACGGASNPTEVPVSQAPPGRASPALWAPGAKSPPPSGGEGPHPRPEVGRRPGPPAKSPHCPPEAESPLDALGAESQLFASEPKS</sequence>
<comment type="subcellular location">
    <subcellularLocation>
        <location evidence="1">Nucleus</location>
    </subcellularLocation>
</comment>
<dbReference type="SUPFAM" id="SSF47353">
    <property type="entry name" value="Retrovirus capsid dimerization domain-like"/>
    <property type="match status" value="1"/>
</dbReference>
<feature type="domain" description="SCAN box" evidence="3">
    <location>
        <begin position="124"/>
        <end position="184"/>
    </location>
</feature>
<dbReference type="EMBL" id="JACDTQ010000092">
    <property type="protein sequence ID" value="KAF5929513.1"/>
    <property type="molecule type" value="Genomic_DNA"/>
</dbReference>
<evidence type="ECO:0000256" key="1">
    <source>
        <dbReference type="PROSITE-ProRule" id="PRU00187"/>
    </source>
</evidence>
<dbReference type="Pfam" id="PF02023">
    <property type="entry name" value="SCAN"/>
    <property type="match status" value="1"/>
</dbReference>
<gene>
    <name evidence="4" type="ORF">HPG69_007266</name>
</gene>
<evidence type="ECO:0000313" key="5">
    <source>
        <dbReference type="Proteomes" id="UP000551758"/>
    </source>
</evidence>
<name>A0A7J7FN66_DICBM</name>
<organism evidence="4 5">
    <name type="scientific">Diceros bicornis minor</name>
    <name type="common">South-central black rhinoceros</name>
    <dbReference type="NCBI Taxonomy" id="77932"/>
    <lineage>
        <taxon>Eukaryota</taxon>
        <taxon>Metazoa</taxon>
        <taxon>Chordata</taxon>
        <taxon>Craniata</taxon>
        <taxon>Vertebrata</taxon>
        <taxon>Euteleostomi</taxon>
        <taxon>Mammalia</taxon>
        <taxon>Eutheria</taxon>
        <taxon>Laurasiatheria</taxon>
        <taxon>Perissodactyla</taxon>
        <taxon>Rhinocerotidae</taxon>
        <taxon>Diceros</taxon>
    </lineage>
</organism>
<evidence type="ECO:0000256" key="2">
    <source>
        <dbReference type="SAM" id="MobiDB-lite"/>
    </source>
</evidence>
<dbReference type="AlphaFoldDB" id="A0A7J7FN66"/>
<dbReference type="FunFam" id="1.10.4020.10:FF:000004">
    <property type="entry name" value="Zinc finger and SCAN domain containing 4"/>
    <property type="match status" value="1"/>
</dbReference>